<reference evidence="1 2" key="1">
    <citation type="submission" date="2024-08" db="EMBL/GenBank/DDBJ databases">
        <title>Insights into the chromosomal genome structure of Flemingia macrophylla.</title>
        <authorList>
            <person name="Ding Y."/>
            <person name="Zhao Y."/>
            <person name="Bi W."/>
            <person name="Wu M."/>
            <person name="Zhao G."/>
            <person name="Gong Y."/>
            <person name="Li W."/>
            <person name="Zhang P."/>
        </authorList>
    </citation>
    <scope>NUCLEOTIDE SEQUENCE [LARGE SCALE GENOMIC DNA]</scope>
    <source>
        <strain evidence="1">DYQJB</strain>
        <tissue evidence="1">Leaf</tissue>
    </source>
</reference>
<dbReference type="Proteomes" id="UP001603857">
    <property type="component" value="Unassembled WGS sequence"/>
</dbReference>
<keyword evidence="2" id="KW-1185">Reference proteome</keyword>
<proteinExistence type="predicted"/>
<protein>
    <submittedName>
        <fullName evidence="1">Uncharacterized protein</fullName>
    </submittedName>
</protein>
<dbReference type="AlphaFoldDB" id="A0ABD1N7R0"/>
<accession>A0ABD1N7R0</accession>
<organism evidence="1 2">
    <name type="scientific">Flemingia macrophylla</name>
    <dbReference type="NCBI Taxonomy" id="520843"/>
    <lineage>
        <taxon>Eukaryota</taxon>
        <taxon>Viridiplantae</taxon>
        <taxon>Streptophyta</taxon>
        <taxon>Embryophyta</taxon>
        <taxon>Tracheophyta</taxon>
        <taxon>Spermatophyta</taxon>
        <taxon>Magnoliopsida</taxon>
        <taxon>eudicotyledons</taxon>
        <taxon>Gunneridae</taxon>
        <taxon>Pentapetalae</taxon>
        <taxon>rosids</taxon>
        <taxon>fabids</taxon>
        <taxon>Fabales</taxon>
        <taxon>Fabaceae</taxon>
        <taxon>Papilionoideae</taxon>
        <taxon>50 kb inversion clade</taxon>
        <taxon>NPAAA clade</taxon>
        <taxon>indigoferoid/millettioid clade</taxon>
        <taxon>Phaseoleae</taxon>
        <taxon>Flemingia</taxon>
    </lineage>
</organism>
<gene>
    <name evidence="1" type="ORF">Fmac_005404</name>
</gene>
<dbReference type="EMBL" id="JBGMDY010000002">
    <property type="protein sequence ID" value="KAL2344119.1"/>
    <property type="molecule type" value="Genomic_DNA"/>
</dbReference>
<evidence type="ECO:0000313" key="2">
    <source>
        <dbReference type="Proteomes" id="UP001603857"/>
    </source>
</evidence>
<sequence length="51" mass="5753">MYSLIHLGPLIKKDNLIPSSQTTNYSQSIQLKATRVSSHIKLKSLELNQTL</sequence>
<comment type="caution">
    <text evidence="1">The sequence shown here is derived from an EMBL/GenBank/DDBJ whole genome shotgun (WGS) entry which is preliminary data.</text>
</comment>
<evidence type="ECO:0000313" key="1">
    <source>
        <dbReference type="EMBL" id="KAL2344119.1"/>
    </source>
</evidence>
<name>A0ABD1N7R0_9FABA</name>